<evidence type="ECO:0000256" key="10">
    <source>
        <dbReference type="ARBA" id="ARBA00023315"/>
    </source>
</evidence>
<dbReference type="PANTHER" id="PTHR13285">
    <property type="entry name" value="ACYLTRANSFERASE"/>
    <property type="match status" value="1"/>
</dbReference>
<feature type="transmembrane region" description="Helical" evidence="12">
    <location>
        <begin position="246"/>
        <end position="264"/>
    </location>
</feature>
<dbReference type="STRING" id="1538553.JT25_013865"/>
<evidence type="ECO:0000256" key="6">
    <source>
        <dbReference type="ARBA" id="ARBA00022692"/>
    </source>
</evidence>
<dbReference type="GO" id="GO:0005886">
    <property type="term" value="C:plasma membrane"/>
    <property type="evidence" value="ECO:0007669"/>
    <property type="project" value="UniProtKB-SubCell"/>
</dbReference>
<keyword evidence="10 11" id="KW-0012">Acyltransferase</keyword>
<evidence type="ECO:0000256" key="7">
    <source>
        <dbReference type="ARBA" id="ARBA00022841"/>
    </source>
</evidence>
<proteinExistence type="inferred from homology"/>
<dbReference type="AlphaFoldDB" id="A0A126T658"/>
<name>A0A126T658_9GAMM</name>
<sequence length="470" mass="52300">MQFDSFLFLIFWLIVLVLYYSISNWRAQKIVLLIASYLFYAAWNPPFVVLLWISTTVDFWLAKTMAAAKSQERRKGLLTISLLVNLGFLGFFKYADFLNQSFAGLLGLAGINYQPAPLGIVLPIGISFYTFQTLSYTLDVYQRKTPAETSFLDFSLFVTFFPQLVAGPIVRAPQFLPQCKTPQKATSQQFVWGLTLFLFGVFAKAILADTALAPVVDQIYATPAAFAGPDVWLGVLAFSGQIFFDFAGYSLCAIGAALTLGFSLPDNFHCPYGALGFSDFWKRWHISLSSWLRDYLYFSLGGSRGKPVRTAFNLVLVMILGGLWHGAAWTFAVWGCLHGLFLVVEHGIKQVTDYRPAGLGPKVILILVTFVIVSLTWIPFRAQGFDNLAAILGALTNMTGSSELAMLSRIVVVAVIATTLVWHIASREIRLEQRFDNFSPMVKTSVIALLMVCVGIFSTGDSRAFIYFQF</sequence>
<comment type="pathway">
    <text evidence="2 11">Glycan biosynthesis; alginate biosynthesis.</text>
</comment>
<dbReference type="EMBL" id="CP014476">
    <property type="protein sequence ID" value="AMK77555.1"/>
    <property type="molecule type" value="Genomic_DNA"/>
</dbReference>
<dbReference type="PIRSF" id="PIRSF016636">
    <property type="entry name" value="AlgI_DltB"/>
    <property type="match status" value="1"/>
</dbReference>
<keyword evidence="11" id="KW-0997">Cell inner membrane</keyword>
<feature type="transmembrane region" description="Helical" evidence="12">
    <location>
        <begin position="446"/>
        <end position="468"/>
    </location>
</feature>
<feature type="transmembrane region" description="Helical" evidence="12">
    <location>
        <begin position="363"/>
        <end position="380"/>
    </location>
</feature>
<dbReference type="GO" id="GO:0016746">
    <property type="term" value="F:acyltransferase activity"/>
    <property type="evidence" value="ECO:0007669"/>
    <property type="project" value="UniProtKB-KW"/>
</dbReference>
<evidence type="ECO:0000256" key="5">
    <source>
        <dbReference type="ARBA" id="ARBA00022679"/>
    </source>
</evidence>
<dbReference type="InterPro" id="IPR024194">
    <property type="entry name" value="Ac/AlaTfrase_AlgI/DltB"/>
</dbReference>
<dbReference type="Pfam" id="PF03062">
    <property type="entry name" value="MBOAT"/>
    <property type="match status" value="1"/>
</dbReference>
<feature type="transmembrane region" description="Helical" evidence="12">
    <location>
        <begin position="104"/>
        <end position="131"/>
    </location>
</feature>
<dbReference type="UniPathway" id="UPA00286"/>
<dbReference type="KEGG" id="mdn:JT25_013865"/>
<dbReference type="InterPro" id="IPR051085">
    <property type="entry name" value="MB_O-acyltransferase"/>
</dbReference>
<dbReference type="EC" id="2.3.1.-" evidence="11"/>
<evidence type="ECO:0000256" key="4">
    <source>
        <dbReference type="ARBA" id="ARBA00022475"/>
    </source>
</evidence>
<dbReference type="InterPro" id="IPR004299">
    <property type="entry name" value="MBOAT_fam"/>
</dbReference>
<keyword evidence="8 12" id="KW-1133">Transmembrane helix</keyword>
<evidence type="ECO:0000313" key="14">
    <source>
        <dbReference type="Proteomes" id="UP000030512"/>
    </source>
</evidence>
<keyword evidence="5 11" id="KW-0808">Transferase</keyword>
<keyword evidence="14" id="KW-1185">Reference proteome</keyword>
<evidence type="ECO:0000256" key="2">
    <source>
        <dbReference type="ARBA" id="ARBA00005182"/>
    </source>
</evidence>
<feature type="transmembrane region" description="Helical" evidence="12">
    <location>
        <begin position="6"/>
        <end position="23"/>
    </location>
</feature>
<keyword evidence="9 11" id="KW-0472">Membrane</keyword>
<feature type="transmembrane region" description="Helical" evidence="12">
    <location>
        <begin position="406"/>
        <end position="425"/>
    </location>
</feature>
<evidence type="ECO:0000256" key="12">
    <source>
        <dbReference type="SAM" id="Phobius"/>
    </source>
</evidence>
<dbReference type="OrthoDB" id="139172at2"/>
<feature type="transmembrane region" description="Helical" evidence="12">
    <location>
        <begin position="30"/>
        <end position="54"/>
    </location>
</feature>
<evidence type="ECO:0000256" key="8">
    <source>
        <dbReference type="ARBA" id="ARBA00022989"/>
    </source>
</evidence>
<dbReference type="RefSeq" id="WP_036275178.1">
    <property type="nucleotide sequence ID" value="NZ_CP014476.1"/>
</dbReference>
<protein>
    <recommendedName>
        <fullName evidence="11">Probable alginate O-acetylase</fullName>
        <ecNumber evidence="11">2.3.1.-</ecNumber>
    </recommendedName>
</protein>
<dbReference type="InterPro" id="IPR028362">
    <property type="entry name" value="AlgI"/>
</dbReference>
<evidence type="ECO:0000256" key="9">
    <source>
        <dbReference type="ARBA" id="ARBA00023136"/>
    </source>
</evidence>
<evidence type="ECO:0000256" key="3">
    <source>
        <dbReference type="ARBA" id="ARBA00010323"/>
    </source>
</evidence>
<comment type="subcellular location">
    <subcellularLocation>
        <location evidence="11">Cell inner membrane</location>
    </subcellularLocation>
    <subcellularLocation>
        <location evidence="1">Cell membrane</location>
        <topology evidence="1">Multi-pass membrane protein</topology>
    </subcellularLocation>
</comment>
<organism evidence="13 14">
    <name type="scientific">Methylomonas denitrificans</name>
    <dbReference type="NCBI Taxonomy" id="1538553"/>
    <lineage>
        <taxon>Bacteria</taxon>
        <taxon>Pseudomonadati</taxon>
        <taxon>Pseudomonadota</taxon>
        <taxon>Gammaproteobacteria</taxon>
        <taxon>Methylococcales</taxon>
        <taxon>Methylococcaceae</taxon>
        <taxon>Methylomonas</taxon>
    </lineage>
</organism>
<gene>
    <name evidence="13" type="ORF">JT25_013865</name>
</gene>
<keyword evidence="6 11" id="KW-0812">Transmembrane</keyword>
<dbReference type="Proteomes" id="UP000030512">
    <property type="component" value="Chromosome"/>
</dbReference>
<feature type="transmembrane region" description="Helical" evidence="12">
    <location>
        <begin position="190"/>
        <end position="207"/>
    </location>
</feature>
<evidence type="ECO:0000256" key="11">
    <source>
        <dbReference type="PIRNR" id="PIRNR016636"/>
    </source>
</evidence>
<dbReference type="GO" id="GO:0042121">
    <property type="term" value="P:alginic acid biosynthetic process"/>
    <property type="evidence" value="ECO:0007669"/>
    <property type="project" value="UniProtKB-UniRule"/>
</dbReference>
<feature type="transmembrane region" description="Helical" evidence="12">
    <location>
        <begin position="74"/>
        <end position="92"/>
    </location>
</feature>
<evidence type="ECO:0000313" key="13">
    <source>
        <dbReference type="EMBL" id="AMK77555.1"/>
    </source>
</evidence>
<dbReference type="PANTHER" id="PTHR13285:SF23">
    <property type="entry name" value="TEICHOIC ACID D-ALANYLTRANSFERASE"/>
    <property type="match status" value="1"/>
</dbReference>
<keyword evidence="4 11" id="KW-1003">Cell membrane</keyword>
<reference evidence="13 14" key="1">
    <citation type="journal article" date="2015" name="Environ. Microbiol.">
        <title>Methane oxidation coupled to nitrate reduction under hypoxia by the Gammaproteobacterium Methylomonas denitrificans, sp. nov. type strain FJG1.</title>
        <authorList>
            <person name="Kits K.D."/>
            <person name="Klotz M.G."/>
            <person name="Stein L.Y."/>
        </authorList>
    </citation>
    <scope>NUCLEOTIDE SEQUENCE [LARGE SCALE GENOMIC DNA]</scope>
    <source>
        <strain evidence="13 14">FJG1</strain>
    </source>
</reference>
<accession>A0A126T658</accession>
<comment type="similarity">
    <text evidence="3 11">Belongs to the membrane-bound acyltransferase family.</text>
</comment>
<evidence type="ECO:0000256" key="1">
    <source>
        <dbReference type="ARBA" id="ARBA00004651"/>
    </source>
</evidence>
<dbReference type="PIRSF" id="PIRSF500217">
    <property type="entry name" value="AlgI"/>
    <property type="match status" value="1"/>
</dbReference>
<keyword evidence="7 11" id="KW-0016">Alginate biosynthesis</keyword>
<feature type="transmembrane region" description="Helical" evidence="12">
    <location>
        <begin position="314"/>
        <end position="343"/>
    </location>
</feature>